<dbReference type="RefSeq" id="WP_175542287.1">
    <property type="nucleotide sequence ID" value="NZ_FOOI01000001.1"/>
</dbReference>
<evidence type="ECO:0000256" key="6">
    <source>
        <dbReference type="SAM" id="MobiDB-lite"/>
    </source>
</evidence>
<evidence type="ECO:0000256" key="5">
    <source>
        <dbReference type="ARBA" id="ARBA00023136"/>
    </source>
</evidence>
<keyword evidence="4 7" id="KW-1133">Transmembrane helix</keyword>
<feature type="transmembrane region" description="Helical" evidence="7">
    <location>
        <begin position="154"/>
        <end position="176"/>
    </location>
</feature>
<keyword evidence="2" id="KW-1003">Cell membrane</keyword>
<dbReference type="InterPro" id="IPR007895">
    <property type="entry name" value="MASE1"/>
</dbReference>
<reference evidence="10 11" key="1">
    <citation type="submission" date="2016-10" db="EMBL/GenBank/DDBJ databases">
        <authorList>
            <person name="de Groot N.N."/>
        </authorList>
    </citation>
    <scope>NUCLEOTIDE SEQUENCE [LARGE SCALE GENOMIC DNA]</scope>
    <source>
        <strain evidence="10 11">CPCC 202808</strain>
    </source>
</reference>
<reference evidence="9 12" key="2">
    <citation type="submission" date="2020-07" db="EMBL/GenBank/DDBJ databases">
        <title>Sequencing the genomes of 1000 actinobacteria strains.</title>
        <authorList>
            <person name="Klenk H.-P."/>
        </authorList>
    </citation>
    <scope>NUCLEOTIDE SEQUENCE [LARGE SCALE GENOMIC DNA]</scope>
    <source>
        <strain evidence="9 12">DSM 45117</strain>
    </source>
</reference>
<evidence type="ECO:0000256" key="1">
    <source>
        <dbReference type="ARBA" id="ARBA00004651"/>
    </source>
</evidence>
<dbReference type="GO" id="GO:0005886">
    <property type="term" value="C:plasma membrane"/>
    <property type="evidence" value="ECO:0007669"/>
    <property type="project" value="UniProtKB-SubCell"/>
</dbReference>
<evidence type="ECO:0000259" key="8">
    <source>
        <dbReference type="Pfam" id="PF05231"/>
    </source>
</evidence>
<gene>
    <name evidence="9" type="ORF">FHR37_003216</name>
    <name evidence="10" type="ORF">SAMN05421678_101133</name>
</gene>
<feature type="transmembrane region" description="Helical" evidence="7">
    <location>
        <begin position="83"/>
        <end position="105"/>
    </location>
</feature>
<feature type="transmembrane region" description="Helical" evidence="7">
    <location>
        <begin position="269"/>
        <end position="287"/>
    </location>
</feature>
<evidence type="ECO:0000256" key="7">
    <source>
        <dbReference type="SAM" id="Phobius"/>
    </source>
</evidence>
<proteinExistence type="predicted"/>
<evidence type="ECO:0000256" key="4">
    <source>
        <dbReference type="ARBA" id="ARBA00022989"/>
    </source>
</evidence>
<evidence type="ECO:0000313" key="12">
    <source>
        <dbReference type="Proteomes" id="UP000533017"/>
    </source>
</evidence>
<dbReference type="Proteomes" id="UP000533017">
    <property type="component" value="Unassembled WGS sequence"/>
</dbReference>
<feature type="transmembrane region" description="Helical" evidence="7">
    <location>
        <begin position="44"/>
        <end position="63"/>
    </location>
</feature>
<sequence length="338" mass="35588">MEFALHNRSRFGVLVRILGVAAACYASSWLGVHSPLGGGVASPLWPPTGVGLVALLVLGPRVWPGITIGAMAMAISPEAALPAVAAITIGATLTSVLGYLLLDAAGFRPELPRLRDVLVLVVLGGIAPTVVGATVVVCSLQASGALTADFGTIWLIEWIGDALGVLVVAPFLLMVLRLRWPQVFRPARWLEATVLFAAMVTLLVLTLRADEQLLFLTFPFVVWAAWRFQLAAATACALVATTLAFYAASRGMGAFAFHSDLSNILTLQSFAAVAALTALVLSVTVAARNEARAHVEEVAVQLAAAVHQLDRRLRVQPGADRPASPERGNPDPAQPKTT</sequence>
<dbReference type="STRING" id="504797.SAMN05421678_101133"/>
<keyword evidence="5 7" id="KW-0472">Membrane</keyword>
<feature type="domain" description="MASE1" evidence="8">
    <location>
        <begin position="21"/>
        <end position="288"/>
    </location>
</feature>
<feature type="transmembrane region" description="Helical" evidence="7">
    <location>
        <begin position="117"/>
        <end position="142"/>
    </location>
</feature>
<dbReference type="Pfam" id="PF05231">
    <property type="entry name" value="MASE1"/>
    <property type="match status" value="1"/>
</dbReference>
<keyword evidence="3 7" id="KW-0812">Transmembrane</keyword>
<dbReference type="EMBL" id="JACBZA010000001">
    <property type="protein sequence ID" value="NYH84365.1"/>
    <property type="molecule type" value="Genomic_DNA"/>
</dbReference>
<organism evidence="10 11">
    <name type="scientific">Actinopolymorpha cephalotaxi</name>
    <dbReference type="NCBI Taxonomy" id="504797"/>
    <lineage>
        <taxon>Bacteria</taxon>
        <taxon>Bacillati</taxon>
        <taxon>Actinomycetota</taxon>
        <taxon>Actinomycetes</taxon>
        <taxon>Propionibacteriales</taxon>
        <taxon>Actinopolymorphaceae</taxon>
        <taxon>Actinopolymorpha</taxon>
    </lineage>
</organism>
<name>A0A1I2KAY6_9ACTN</name>
<feature type="transmembrane region" description="Helical" evidence="7">
    <location>
        <begin position="188"/>
        <end position="208"/>
    </location>
</feature>
<dbReference type="AlphaFoldDB" id="A0A1I2KAY6"/>
<keyword evidence="12" id="KW-1185">Reference proteome</keyword>
<accession>A0A1I2KAY6</accession>
<dbReference type="Proteomes" id="UP000199052">
    <property type="component" value="Unassembled WGS sequence"/>
</dbReference>
<evidence type="ECO:0000313" key="11">
    <source>
        <dbReference type="Proteomes" id="UP000199052"/>
    </source>
</evidence>
<evidence type="ECO:0000313" key="10">
    <source>
        <dbReference type="EMBL" id="SFF63479.1"/>
    </source>
</evidence>
<evidence type="ECO:0000256" key="3">
    <source>
        <dbReference type="ARBA" id="ARBA00022692"/>
    </source>
</evidence>
<feature type="transmembrane region" description="Helical" evidence="7">
    <location>
        <begin position="13"/>
        <end position="32"/>
    </location>
</feature>
<feature type="region of interest" description="Disordered" evidence="6">
    <location>
        <begin position="316"/>
        <end position="338"/>
    </location>
</feature>
<dbReference type="EMBL" id="FOOI01000001">
    <property type="protein sequence ID" value="SFF63479.1"/>
    <property type="molecule type" value="Genomic_DNA"/>
</dbReference>
<evidence type="ECO:0000256" key="2">
    <source>
        <dbReference type="ARBA" id="ARBA00022475"/>
    </source>
</evidence>
<protein>
    <submittedName>
        <fullName evidence="10">Integral membrane sensor domain MASE1</fullName>
    </submittedName>
</protein>
<comment type="subcellular location">
    <subcellularLocation>
        <location evidence="1">Cell membrane</location>
        <topology evidence="1">Multi-pass membrane protein</topology>
    </subcellularLocation>
</comment>
<evidence type="ECO:0000313" key="9">
    <source>
        <dbReference type="EMBL" id="NYH84365.1"/>
    </source>
</evidence>
<feature type="transmembrane region" description="Helical" evidence="7">
    <location>
        <begin position="228"/>
        <end position="248"/>
    </location>
</feature>